<dbReference type="STRING" id="1538463.B0T36_12350"/>
<accession>A0A1W0AXB3</accession>
<evidence type="ECO:0000313" key="2">
    <source>
        <dbReference type="EMBL" id="ONM49322.1"/>
    </source>
</evidence>
<comment type="caution">
    <text evidence="2">The sequence shown here is derived from an EMBL/GenBank/DDBJ whole genome shotgun (WGS) entry which is preliminary data.</text>
</comment>
<keyword evidence="3" id="KW-1185">Reference proteome</keyword>
<feature type="transmembrane region" description="Helical" evidence="1">
    <location>
        <begin position="132"/>
        <end position="157"/>
    </location>
</feature>
<feature type="transmembrane region" description="Helical" evidence="1">
    <location>
        <begin position="82"/>
        <end position="101"/>
    </location>
</feature>
<keyword evidence="1" id="KW-0812">Transmembrane</keyword>
<keyword evidence="1" id="KW-0472">Membrane</keyword>
<sequence>MTITDRLIAPNATRAEVLIGYTAAFTGAAVALGLALHARQPVLAVVVVTVVGFDLFGGAVVNATASAKRWYHRPGRTRRHHLAFVAVHIQPFVLALTVPGFPWLAAATMYAIALVAAVTVSVATAELRTPVAFLAAVFGIAAVTNLPAVPIFLAWFAPVLLVKLLLAHLLPETPLAQSTPAAHS</sequence>
<proteinExistence type="predicted"/>
<gene>
    <name evidence="2" type="ORF">B0T46_08090</name>
</gene>
<dbReference type="Proteomes" id="UP000188836">
    <property type="component" value="Unassembled WGS sequence"/>
</dbReference>
<evidence type="ECO:0000313" key="3">
    <source>
        <dbReference type="Proteomes" id="UP000188836"/>
    </source>
</evidence>
<dbReference type="EMBL" id="MUMY01000005">
    <property type="protein sequence ID" value="ONM49322.1"/>
    <property type="molecule type" value="Genomic_DNA"/>
</dbReference>
<reference evidence="2 3" key="1">
    <citation type="journal article" date="2016" name="Antonie Van Leeuwenhoek">
        <title>Nocardia donostiensis sp. nov., isolated from human respiratory specimens.</title>
        <authorList>
            <person name="Ercibengoa M."/>
            <person name="Bell M."/>
            <person name="Marimon J.M."/>
            <person name="Humrighouse B."/>
            <person name="Klenk H.P."/>
            <person name="Potter G."/>
            <person name="Perez-Trallero E."/>
        </authorList>
    </citation>
    <scope>NUCLEOTIDE SEQUENCE [LARGE SCALE GENOMIC DNA]</scope>
    <source>
        <strain evidence="2 3">X1655</strain>
    </source>
</reference>
<dbReference type="RefSeq" id="WP_077115850.1">
    <property type="nucleotide sequence ID" value="NZ_LOKT01000007.1"/>
</dbReference>
<dbReference type="AlphaFoldDB" id="A0A1W0AXB3"/>
<feature type="transmembrane region" description="Helical" evidence="1">
    <location>
        <begin position="18"/>
        <end position="36"/>
    </location>
</feature>
<feature type="transmembrane region" description="Helical" evidence="1">
    <location>
        <begin position="107"/>
        <end position="125"/>
    </location>
</feature>
<name>A0A1W0AXB3_9NOCA</name>
<feature type="transmembrane region" description="Helical" evidence="1">
    <location>
        <begin position="42"/>
        <end position="61"/>
    </location>
</feature>
<organism evidence="2 3">
    <name type="scientific">Nocardia donostiensis</name>
    <dbReference type="NCBI Taxonomy" id="1538463"/>
    <lineage>
        <taxon>Bacteria</taxon>
        <taxon>Bacillati</taxon>
        <taxon>Actinomycetota</taxon>
        <taxon>Actinomycetes</taxon>
        <taxon>Mycobacteriales</taxon>
        <taxon>Nocardiaceae</taxon>
        <taxon>Nocardia</taxon>
    </lineage>
</organism>
<protein>
    <submittedName>
        <fullName evidence="2">Uncharacterized protein</fullName>
    </submittedName>
</protein>
<evidence type="ECO:0000256" key="1">
    <source>
        <dbReference type="SAM" id="Phobius"/>
    </source>
</evidence>
<keyword evidence="1" id="KW-1133">Transmembrane helix</keyword>
<dbReference type="OrthoDB" id="1550909at2"/>